<dbReference type="AlphaFoldDB" id="A0A2N5XLS9"/>
<dbReference type="EMBL" id="PKUQ01000050">
    <property type="protein sequence ID" value="PLW75452.1"/>
    <property type="molecule type" value="Genomic_DNA"/>
</dbReference>
<dbReference type="InterPro" id="IPR029033">
    <property type="entry name" value="His_PPase_superfam"/>
</dbReference>
<name>A0A2N5XLS9_9HYPH</name>
<dbReference type="Proteomes" id="UP000234881">
    <property type="component" value="Unassembled WGS sequence"/>
</dbReference>
<sequence>MMSATEVRVMDPKEVAFMLRLFLLRHAKSSWSDPDLHDFDRPLNKRGKKDPPKIALAMKERGYCPDRILCSSSMRTKETLGGILPGLQGDVSLKLLDDLYEGHAPDYLVIMRAHAKDSNNLMIVGHNTGLHEIALRLITNTNTPLATDMEIKFPTSALAVIDFDCDSWNMVTAQSGQLIDFIKPRDIAIDMHAILLENPAPAFFRR</sequence>
<gene>
    <name evidence="2" type="ORF">C0081_01050</name>
    <name evidence="1" type="ORF">C0081_19090</name>
</gene>
<dbReference type="CDD" id="cd07067">
    <property type="entry name" value="HP_PGM_like"/>
    <property type="match status" value="1"/>
</dbReference>
<organism evidence="1 3">
    <name type="scientific">Cohaesibacter celericrescens</name>
    <dbReference type="NCBI Taxonomy" id="2067669"/>
    <lineage>
        <taxon>Bacteria</taxon>
        <taxon>Pseudomonadati</taxon>
        <taxon>Pseudomonadota</taxon>
        <taxon>Alphaproteobacteria</taxon>
        <taxon>Hyphomicrobiales</taxon>
        <taxon>Cohaesibacteraceae</taxon>
    </lineage>
</organism>
<accession>A0A2N5XLS9</accession>
<evidence type="ECO:0000313" key="2">
    <source>
        <dbReference type="EMBL" id="PLW78859.1"/>
    </source>
</evidence>
<dbReference type="InterPro" id="IPR013078">
    <property type="entry name" value="His_Pase_superF_clade-1"/>
</dbReference>
<protein>
    <submittedName>
        <fullName evidence="1">Phosphohistidine phosphatase</fullName>
    </submittedName>
</protein>
<dbReference type="PANTHER" id="PTHR47623">
    <property type="entry name" value="OS09G0287300 PROTEIN"/>
    <property type="match status" value="1"/>
</dbReference>
<dbReference type="EMBL" id="PKUQ01000001">
    <property type="protein sequence ID" value="PLW78859.1"/>
    <property type="molecule type" value="Genomic_DNA"/>
</dbReference>
<dbReference type="Gene3D" id="3.40.50.1240">
    <property type="entry name" value="Phosphoglycerate mutase-like"/>
    <property type="match status" value="1"/>
</dbReference>
<dbReference type="Pfam" id="PF00300">
    <property type="entry name" value="His_Phos_1"/>
    <property type="match status" value="1"/>
</dbReference>
<evidence type="ECO:0000313" key="3">
    <source>
        <dbReference type="Proteomes" id="UP000234881"/>
    </source>
</evidence>
<keyword evidence="3" id="KW-1185">Reference proteome</keyword>
<evidence type="ECO:0000313" key="1">
    <source>
        <dbReference type="EMBL" id="PLW75452.1"/>
    </source>
</evidence>
<reference evidence="1 3" key="1">
    <citation type="submission" date="2018-01" db="EMBL/GenBank/DDBJ databases">
        <title>The draft genome sequence of Cohaesibacter sp. H1304.</title>
        <authorList>
            <person name="Wang N.-N."/>
            <person name="Du Z.-J."/>
        </authorList>
    </citation>
    <scope>NUCLEOTIDE SEQUENCE [LARGE SCALE GENOMIC DNA]</scope>
    <source>
        <strain evidence="1 3">H1304</strain>
    </source>
</reference>
<proteinExistence type="predicted"/>
<comment type="caution">
    <text evidence="1">The sequence shown here is derived from an EMBL/GenBank/DDBJ whole genome shotgun (WGS) entry which is preliminary data.</text>
</comment>
<dbReference type="PANTHER" id="PTHR47623:SF1">
    <property type="entry name" value="OS09G0287300 PROTEIN"/>
    <property type="match status" value="1"/>
</dbReference>
<dbReference type="SUPFAM" id="SSF53254">
    <property type="entry name" value="Phosphoglycerate mutase-like"/>
    <property type="match status" value="1"/>
</dbReference>